<dbReference type="EMBL" id="GDJX01015358">
    <property type="protein sequence ID" value="JAT52578.1"/>
    <property type="molecule type" value="Transcribed_RNA"/>
</dbReference>
<accession>A0A1D1YD59</accession>
<organism evidence="5">
    <name type="scientific">Anthurium amnicola</name>
    <dbReference type="NCBI Taxonomy" id="1678845"/>
    <lineage>
        <taxon>Eukaryota</taxon>
        <taxon>Viridiplantae</taxon>
        <taxon>Streptophyta</taxon>
        <taxon>Embryophyta</taxon>
        <taxon>Tracheophyta</taxon>
        <taxon>Spermatophyta</taxon>
        <taxon>Magnoliopsida</taxon>
        <taxon>Liliopsida</taxon>
        <taxon>Araceae</taxon>
        <taxon>Pothoideae</taxon>
        <taxon>Potheae</taxon>
        <taxon>Anthurium</taxon>
    </lineage>
</organism>
<name>A0A1D1YD59_9ARAE</name>
<feature type="compositionally biased region" description="Basic and acidic residues" evidence="4">
    <location>
        <begin position="731"/>
        <end position="749"/>
    </location>
</feature>
<gene>
    <name evidence="5" type="primary">At4g27595_0</name>
    <name evidence="5" type="ORF">g.72388</name>
</gene>
<keyword evidence="2 3" id="KW-0175">Coiled coil</keyword>
<feature type="region of interest" description="Disordered" evidence="4">
    <location>
        <begin position="1"/>
        <end position="99"/>
    </location>
</feature>
<dbReference type="Pfam" id="PF05701">
    <property type="entry name" value="WEMBL"/>
    <property type="match status" value="1"/>
</dbReference>
<evidence type="ECO:0000256" key="3">
    <source>
        <dbReference type="SAM" id="Coils"/>
    </source>
</evidence>
<dbReference type="PANTHER" id="PTHR23160">
    <property type="entry name" value="SYNAPTONEMAL COMPLEX PROTEIN-RELATED"/>
    <property type="match status" value="1"/>
</dbReference>
<feature type="compositionally biased region" description="Basic and acidic residues" evidence="4">
    <location>
        <begin position="66"/>
        <end position="84"/>
    </location>
</feature>
<protein>
    <submittedName>
        <fullName evidence="5">WEB family protein At4g27595, chloroplastic</fullName>
    </submittedName>
</protein>
<sequence>MLPSRSKSGLPETPNSKASQSALNRSGLSETSNKTTPATPRVSKLARTPSKSESNSPSPLQSSRPSVDRSPRSVESKLAIERRSPKITTPTDKQPRVVKGTGLQTQLAEAQEELRKAKEHFASVEKEKAQVLEELKDAKKLAAEANEKLEEALAAQKRAQENLEIEKFRADELEQAAIEAAQKREDEWQKELESVHNQHAVDVSALLTTTQELQRVQQELTMTTEAKNVALSHADDAMKIAEINAEKVEILSSEVAHLKGLLDSKLEAKTNEAAELVVKLNSEVDSLKSELQRGLVTEKKVVEMEALIEALRTEVTDAKRAEANAGILMDEWKKKAELLEARVEEAIQSEKSALDSLALTIKKLEECNASLQDAESDITSLKGKVEALENEIVKQKGDLDESNHHLQMSKQEVLEMEHTTEVLKSELQNIEEEKQQALDDAKQAVLTIQSLRDEKNTILNELEVSRDEGEKSKKAMEGLASALHEISGEARESQERFLIKQAEVAEANVEIERLKIALITKDESYEAMLSEAKDEISCLKHALERSEQEMKDLRFEFNEKELSSMSTIKSSKEEIGILKEEMSKMISKLEGAEAEAKSAKQEGVELFNRLKQAELKVDSANEAMEEAKAENLRLKERLLDKENELQSITQENDDLRAREEAAVKKVEELSALLEEATDKKTVDNNELSSSEKEYDFLPKPAEIPEDNADENVTEKTKPVESLGLPEVYNGGERKQREENVNGNVERKEPVDEEANSWENCNVTGDLPPEEHEQESLDDDVQSKLDGDSLGQTNGLSLENVDNGSRSPNKQQDLKKKKPLLHKFGNLLRKKSNQK</sequence>
<evidence type="ECO:0000313" key="5">
    <source>
        <dbReference type="EMBL" id="JAT52578.1"/>
    </source>
</evidence>
<feature type="region of interest" description="Disordered" evidence="4">
    <location>
        <begin position="677"/>
        <end position="834"/>
    </location>
</feature>
<evidence type="ECO:0000256" key="4">
    <source>
        <dbReference type="SAM" id="MobiDB-lite"/>
    </source>
</evidence>
<feature type="compositionally biased region" description="Basic and acidic residues" evidence="4">
    <location>
        <begin position="768"/>
        <end position="786"/>
    </location>
</feature>
<dbReference type="InterPro" id="IPR008545">
    <property type="entry name" value="Web"/>
</dbReference>
<reference evidence="5" key="1">
    <citation type="submission" date="2015-07" db="EMBL/GenBank/DDBJ databases">
        <title>Transcriptome Assembly of Anthurium amnicola.</title>
        <authorList>
            <person name="Suzuki J."/>
        </authorList>
    </citation>
    <scope>NUCLEOTIDE SEQUENCE</scope>
</reference>
<dbReference type="GO" id="GO:0007131">
    <property type="term" value="P:reciprocal meiotic recombination"/>
    <property type="evidence" value="ECO:0007669"/>
    <property type="project" value="TreeGrafter"/>
</dbReference>
<feature type="compositionally biased region" description="Low complexity" evidence="4">
    <location>
        <begin position="49"/>
        <end position="65"/>
    </location>
</feature>
<comment type="similarity">
    <text evidence="1">Belongs to the WEB family.</text>
</comment>
<feature type="compositionally biased region" description="Polar residues" evidence="4">
    <location>
        <begin position="13"/>
        <end position="38"/>
    </location>
</feature>
<evidence type="ECO:0000256" key="1">
    <source>
        <dbReference type="ARBA" id="ARBA00005485"/>
    </source>
</evidence>
<evidence type="ECO:0000256" key="2">
    <source>
        <dbReference type="ARBA" id="ARBA00023054"/>
    </source>
</evidence>
<feature type="coiled-coil region" evidence="3">
    <location>
        <begin position="270"/>
        <end position="468"/>
    </location>
</feature>
<proteinExistence type="inferred from homology"/>
<feature type="compositionally biased region" description="Polar residues" evidence="4">
    <location>
        <begin position="789"/>
        <end position="810"/>
    </location>
</feature>
<dbReference type="PANTHER" id="PTHR23160:SF20">
    <property type="entry name" value="OS02G0439200 PROTEIN"/>
    <property type="match status" value="1"/>
</dbReference>
<feature type="compositionally biased region" description="Basic and acidic residues" evidence="4">
    <location>
        <begin position="677"/>
        <end position="696"/>
    </location>
</feature>
<dbReference type="AlphaFoldDB" id="A0A1D1YD59"/>
<feature type="coiled-coil region" evidence="3">
    <location>
        <begin position="100"/>
        <end position="198"/>
    </location>
</feature>